<accession>A0A843XUM9</accession>
<evidence type="ECO:0000313" key="7">
    <source>
        <dbReference type="EMBL" id="MQM22507.1"/>
    </source>
</evidence>
<reference evidence="7" key="1">
    <citation type="submission" date="2017-07" db="EMBL/GenBank/DDBJ databases">
        <title>Taro Niue Genome Assembly and Annotation.</title>
        <authorList>
            <person name="Atibalentja N."/>
            <person name="Keating K."/>
            <person name="Fields C.J."/>
        </authorList>
    </citation>
    <scope>NUCLEOTIDE SEQUENCE</scope>
    <source>
        <strain evidence="7">Niue_2</strain>
        <tissue evidence="7">Leaf</tissue>
    </source>
</reference>
<evidence type="ECO:0000256" key="1">
    <source>
        <dbReference type="ARBA" id="ARBA00004167"/>
    </source>
</evidence>
<keyword evidence="8" id="KW-1185">Reference proteome</keyword>
<keyword evidence="4 5" id="KW-0472">Membrane</keyword>
<organism evidence="7 8">
    <name type="scientific">Colocasia esculenta</name>
    <name type="common">Wild taro</name>
    <name type="synonym">Arum esculentum</name>
    <dbReference type="NCBI Taxonomy" id="4460"/>
    <lineage>
        <taxon>Eukaryota</taxon>
        <taxon>Viridiplantae</taxon>
        <taxon>Streptophyta</taxon>
        <taxon>Embryophyta</taxon>
        <taxon>Tracheophyta</taxon>
        <taxon>Spermatophyta</taxon>
        <taxon>Magnoliopsida</taxon>
        <taxon>Liliopsida</taxon>
        <taxon>Araceae</taxon>
        <taxon>Aroideae</taxon>
        <taxon>Colocasieae</taxon>
        <taxon>Colocasia</taxon>
    </lineage>
</organism>
<dbReference type="PANTHER" id="PTHR31415">
    <property type="entry name" value="OS05G0367900 PROTEIN"/>
    <property type="match status" value="1"/>
</dbReference>
<dbReference type="InterPro" id="IPR044839">
    <property type="entry name" value="NDR1-like"/>
</dbReference>
<comment type="subcellular location">
    <subcellularLocation>
        <location evidence="1">Membrane</location>
        <topology evidence="1">Single-pass membrane protein</topology>
    </subcellularLocation>
</comment>
<dbReference type="PANTHER" id="PTHR31415:SF4">
    <property type="entry name" value="NDR1_HIN1-LIKE PROTEIN 3"/>
    <property type="match status" value="1"/>
</dbReference>
<sequence length="225" mass="25125">MADSKQANLNGAYYGPPVPPRHSSRSVGRGSSCCCGPCCLLCTIFKFLLSIVVTLGVIVLILWLVFRPNAVKVYVEEASLARFDLSANGTLAYTLNMTVSVRNPNRRIKIYYDYIEARAIYDGSRFGFTTLPPFYQGRKNTSMLYPLFNGQQLALGTVATTFNREKGEGTFNIDVKVHTKVRFKVWFIKSNKYTPDVDCSLKFPVPTASGSPSKVQRTKCDVDLF</sequence>
<dbReference type="GO" id="GO:0009506">
    <property type="term" value="C:plasmodesma"/>
    <property type="evidence" value="ECO:0007669"/>
    <property type="project" value="TreeGrafter"/>
</dbReference>
<dbReference type="GO" id="GO:0098542">
    <property type="term" value="P:defense response to other organism"/>
    <property type="evidence" value="ECO:0007669"/>
    <property type="project" value="InterPro"/>
</dbReference>
<comment type="caution">
    <text evidence="7">The sequence shown here is derived from an EMBL/GenBank/DDBJ whole genome shotgun (WGS) entry which is preliminary data.</text>
</comment>
<keyword evidence="3 5" id="KW-1133">Transmembrane helix</keyword>
<evidence type="ECO:0000313" key="8">
    <source>
        <dbReference type="Proteomes" id="UP000652761"/>
    </source>
</evidence>
<evidence type="ECO:0000256" key="4">
    <source>
        <dbReference type="ARBA" id="ARBA00023136"/>
    </source>
</evidence>
<feature type="domain" description="Late embryogenesis abundant protein LEA-2 subgroup" evidence="6">
    <location>
        <begin position="98"/>
        <end position="199"/>
    </location>
</feature>
<evidence type="ECO:0000256" key="3">
    <source>
        <dbReference type="ARBA" id="ARBA00022989"/>
    </source>
</evidence>
<evidence type="ECO:0000256" key="2">
    <source>
        <dbReference type="ARBA" id="ARBA00022692"/>
    </source>
</evidence>
<protein>
    <recommendedName>
        <fullName evidence="6">Late embryogenesis abundant protein LEA-2 subgroup domain-containing protein</fullName>
    </recommendedName>
</protein>
<name>A0A843XUM9_COLES</name>
<feature type="transmembrane region" description="Helical" evidence="5">
    <location>
        <begin position="47"/>
        <end position="66"/>
    </location>
</feature>
<gene>
    <name evidence="7" type="ORF">Taro_055560</name>
</gene>
<dbReference type="InterPro" id="IPR004864">
    <property type="entry name" value="LEA_2"/>
</dbReference>
<evidence type="ECO:0000259" key="6">
    <source>
        <dbReference type="Pfam" id="PF03168"/>
    </source>
</evidence>
<evidence type="ECO:0000256" key="5">
    <source>
        <dbReference type="SAM" id="Phobius"/>
    </source>
</evidence>
<dbReference type="AlphaFoldDB" id="A0A843XUM9"/>
<dbReference type="Proteomes" id="UP000652761">
    <property type="component" value="Unassembled WGS sequence"/>
</dbReference>
<keyword evidence="2 5" id="KW-0812">Transmembrane</keyword>
<dbReference type="OrthoDB" id="1889094at2759"/>
<dbReference type="Pfam" id="PF03168">
    <property type="entry name" value="LEA_2"/>
    <property type="match status" value="1"/>
</dbReference>
<dbReference type="EMBL" id="NMUH01013088">
    <property type="protein sequence ID" value="MQM22507.1"/>
    <property type="molecule type" value="Genomic_DNA"/>
</dbReference>
<dbReference type="GO" id="GO:0005886">
    <property type="term" value="C:plasma membrane"/>
    <property type="evidence" value="ECO:0007669"/>
    <property type="project" value="TreeGrafter"/>
</dbReference>
<proteinExistence type="predicted"/>